<comment type="caution">
    <text evidence="3">The sequence shown here is derived from an EMBL/GenBank/DDBJ whole genome shotgun (WGS) entry which is preliminary data.</text>
</comment>
<evidence type="ECO:0000313" key="3">
    <source>
        <dbReference type="EMBL" id="KAJ1365761.1"/>
    </source>
</evidence>
<evidence type="ECO:0000313" key="4">
    <source>
        <dbReference type="Proteomes" id="UP001196413"/>
    </source>
</evidence>
<protein>
    <submittedName>
        <fullName evidence="3">Uncharacterized protein</fullName>
    </submittedName>
</protein>
<sequence>MKRKANRRFVASGQKTNSARRIRRRPRQTREPASGARDVIDHSSYSLMDEEDIVEMSMLAQEIKSAEKFSLKIEASVSFCVFCLFRFSMISIFFALALRHVMNSSRFSSTR</sequence>
<keyword evidence="2" id="KW-0812">Transmembrane</keyword>
<proteinExistence type="predicted"/>
<keyword evidence="4" id="KW-1185">Reference proteome</keyword>
<feature type="transmembrane region" description="Helical" evidence="2">
    <location>
        <begin position="77"/>
        <end position="98"/>
    </location>
</feature>
<reference evidence="3" key="1">
    <citation type="submission" date="2021-06" db="EMBL/GenBank/DDBJ databases">
        <title>Parelaphostrongylus tenuis whole genome reference sequence.</title>
        <authorList>
            <person name="Garwood T.J."/>
            <person name="Larsen P.A."/>
            <person name="Fountain-Jones N.M."/>
            <person name="Garbe J.R."/>
            <person name="Macchietto M.G."/>
            <person name="Kania S.A."/>
            <person name="Gerhold R.W."/>
            <person name="Richards J.E."/>
            <person name="Wolf T.M."/>
        </authorList>
    </citation>
    <scope>NUCLEOTIDE SEQUENCE</scope>
    <source>
        <strain evidence="3">MNPRO001-30</strain>
        <tissue evidence="3">Meninges</tissue>
    </source>
</reference>
<dbReference type="AlphaFoldDB" id="A0AAD5NBB9"/>
<organism evidence="3 4">
    <name type="scientific">Parelaphostrongylus tenuis</name>
    <name type="common">Meningeal worm</name>
    <dbReference type="NCBI Taxonomy" id="148309"/>
    <lineage>
        <taxon>Eukaryota</taxon>
        <taxon>Metazoa</taxon>
        <taxon>Ecdysozoa</taxon>
        <taxon>Nematoda</taxon>
        <taxon>Chromadorea</taxon>
        <taxon>Rhabditida</taxon>
        <taxon>Rhabditina</taxon>
        <taxon>Rhabditomorpha</taxon>
        <taxon>Strongyloidea</taxon>
        <taxon>Metastrongylidae</taxon>
        <taxon>Parelaphostrongylus</taxon>
    </lineage>
</organism>
<keyword evidence="2" id="KW-1133">Transmembrane helix</keyword>
<keyword evidence="2" id="KW-0472">Membrane</keyword>
<dbReference type="EMBL" id="JAHQIW010005358">
    <property type="protein sequence ID" value="KAJ1365761.1"/>
    <property type="molecule type" value="Genomic_DNA"/>
</dbReference>
<gene>
    <name evidence="3" type="ORF">KIN20_026188</name>
</gene>
<dbReference type="Proteomes" id="UP001196413">
    <property type="component" value="Unassembled WGS sequence"/>
</dbReference>
<accession>A0AAD5NBB9</accession>
<feature type="compositionally biased region" description="Basic residues" evidence="1">
    <location>
        <begin position="18"/>
        <end position="27"/>
    </location>
</feature>
<evidence type="ECO:0000256" key="1">
    <source>
        <dbReference type="SAM" id="MobiDB-lite"/>
    </source>
</evidence>
<evidence type="ECO:0000256" key="2">
    <source>
        <dbReference type="SAM" id="Phobius"/>
    </source>
</evidence>
<name>A0AAD5NBB9_PARTN</name>
<feature type="region of interest" description="Disordered" evidence="1">
    <location>
        <begin position="1"/>
        <end position="36"/>
    </location>
</feature>